<gene>
    <name evidence="2" type="ORF">Llon_2021</name>
</gene>
<evidence type="ECO:0000259" key="1">
    <source>
        <dbReference type="Pfam" id="PF23019"/>
    </source>
</evidence>
<organism evidence="2 3">
    <name type="scientific">Legionella londiniensis</name>
    <dbReference type="NCBI Taxonomy" id="45068"/>
    <lineage>
        <taxon>Bacteria</taxon>
        <taxon>Pseudomonadati</taxon>
        <taxon>Pseudomonadota</taxon>
        <taxon>Gammaproteobacteria</taxon>
        <taxon>Legionellales</taxon>
        <taxon>Legionellaceae</taxon>
        <taxon>Legionella</taxon>
    </lineage>
</organism>
<comment type="caution">
    <text evidence="2">The sequence shown here is derived from an EMBL/GenBank/DDBJ whole genome shotgun (WGS) entry which is preliminary data.</text>
</comment>
<dbReference type="GO" id="GO:0005975">
    <property type="term" value="P:carbohydrate metabolic process"/>
    <property type="evidence" value="ECO:0007669"/>
    <property type="project" value="InterPro"/>
</dbReference>
<reference evidence="2 3" key="1">
    <citation type="submission" date="2015-11" db="EMBL/GenBank/DDBJ databases">
        <title>Genomic analysis of 38 Legionella species identifies large and diverse effector repertoires.</title>
        <authorList>
            <person name="Burstein D."/>
            <person name="Amaro F."/>
            <person name="Zusman T."/>
            <person name="Lifshitz Z."/>
            <person name="Cohen O."/>
            <person name="Gilbert J.A."/>
            <person name="Pupko T."/>
            <person name="Shuman H.A."/>
            <person name="Segal G."/>
        </authorList>
    </citation>
    <scope>NUCLEOTIDE SEQUENCE [LARGE SCALE GENOMIC DNA]</scope>
    <source>
        <strain evidence="2 3">ATCC 49505</strain>
    </source>
</reference>
<dbReference type="OrthoDB" id="9784220at2"/>
<dbReference type="InterPro" id="IPR054297">
    <property type="entry name" value="DUF7033"/>
</dbReference>
<dbReference type="STRING" id="45068.Llon_2021"/>
<evidence type="ECO:0000313" key="3">
    <source>
        <dbReference type="Proteomes" id="UP000054997"/>
    </source>
</evidence>
<dbReference type="EMBL" id="LNYK01000033">
    <property type="protein sequence ID" value="KTD19849.1"/>
    <property type="molecule type" value="Genomic_DNA"/>
</dbReference>
<protein>
    <recommendedName>
        <fullName evidence="1">DUF7033 domain-containing protein</fullName>
    </recommendedName>
</protein>
<evidence type="ECO:0000313" key="2">
    <source>
        <dbReference type="EMBL" id="KTD19849.1"/>
    </source>
</evidence>
<proteinExistence type="predicted"/>
<dbReference type="InterPro" id="IPR011330">
    <property type="entry name" value="Glyco_hydro/deAcase_b/a-brl"/>
</dbReference>
<keyword evidence="3" id="KW-1185">Reference proteome</keyword>
<dbReference type="SUPFAM" id="SSF88713">
    <property type="entry name" value="Glycoside hydrolase/deacetylase"/>
    <property type="match status" value="1"/>
</dbReference>
<feature type="domain" description="DUF7033" evidence="1">
    <location>
        <begin position="117"/>
        <end position="204"/>
    </location>
</feature>
<dbReference type="Proteomes" id="UP000054997">
    <property type="component" value="Unassembled WGS sequence"/>
</dbReference>
<dbReference type="Pfam" id="PF23019">
    <property type="entry name" value="DUF7033"/>
    <property type="match status" value="1"/>
</dbReference>
<dbReference type="PATRIC" id="fig|45068.5.peg.2200"/>
<dbReference type="Gene3D" id="3.20.20.370">
    <property type="entry name" value="Glycoside hydrolase/deacetylase"/>
    <property type="match status" value="1"/>
</dbReference>
<dbReference type="RefSeq" id="WP_058529985.1">
    <property type="nucleotide sequence ID" value="NZ_CAAAHZ010000022.1"/>
</dbReference>
<name>A0A0W0VJA2_9GAMM</name>
<dbReference type="AlphaFoldDB" id="A0A0W0VJA2"/>
<accession>A0A0W0VJA2</accession>
<dbReference type="CDD" id="cd10931">
    <property type="entry name" value="CE4_u7"/>
    <property type="match status" value="1"/>
</dbReference>
<sequence length="460" mass="54058">MITVSIPNNYRLEREYILQTLLHQFLGISYEIRVHDSPGITFSRNNKTLRIEDILFSTKPEYWLTEHSLPQNKLLTWDIKDVPFNINIADTKLPVIYGTQNSNGTFFDIKDSEIQLSLDVFGSAFFMLSGYEAFVKKERDIHGRFPFEASLAHQNQYLHRPLVNEYLEVLWACLTQLWPELERKEHQYQLRLTHDVDIPFRYAFAGWINCAKEMAKFTLNKQYRDALQQPYHFYMVKSRKAAAHDPFNTFSFLMDVAERQNLSATFYFLIENTCPENADYSITHPFLQELLKAIHYRGHQIGLHGSYYSCRSPEMFKQEIDRLKKTCSQYGISQKDWGNRQHYLRWDPKTTASILEEAAIDHDSTLGYAEQAGFQAGTCYDYYLYDLGNRKKLSVIERPLIAMEASLLGYMNLGHEKAYEKIKALKELCKFYHGNFTLLWHNSTLQKYQDKELYKACVNT</sequence>